<keyword evidence="6" id="KW-0458">Lysosome</keyword>
<evidence type="ECO:0000259" key="10">
    <source>
        <dbReference type="PROSITE" id="PS51886"/>
    </source>
</evidence>
<feature type="domain" description="TLDc" evidence="10">
    <location>
        <begin position="1"/>
        <end position="117"/>
    </location>
</feature>
<evidence type="ECO:0000256" key="7">
    <source>
        <dbReference type="ARBA" id="ARBA00039594"/>
    </source>
</evidence>
<evidence type="ECO:0000256" key="3">
    <source>
        <dbReference type="ARBA" id="ARBA00004496"/>
    </source>
</evidence>
<evidence type="ECO:0000256" key="2">
    <source>
        <dbReference type="ARBA" id="ARBA00004371"/>
    </source>
</evidence>
<evidence type="ECO:0000256" key="8">
    <source>
        <dbReference type="ARBA" id="ARBA00041780"/>
    </source>
</evidence>
<dbReference type="PANTHER" id="PTHR23354">
    <property type="entry name" value="NUCLEOLAR PROTEIN 7/ESTROGEN RECEPTOR COACTIVATOR-RELATED"/>
    <property type="match status" value="1"/>
</dbReference>
<protein>
    <recommendedName>
        <fullName evidence="7">MTOR-associated protein MEAK7</fullName>
    </recommendedName>
    <alternativeName>
        <fullName evidence="9">TBC/LysM-associated domain-containing protein 1</fullName>
    </alternativeName>
    <alternativeName>
        <fullName evidence="8">TLD domain-containing protein 1</fullName>
    </alternativeName>
</protein>
<dbReference type="AlphaFoldDB" id="A0A1Y2GVL4"/>
<comment type="caution">
    <text evidence="11">The sequence shown here is derived from an EMBL/GenBank/DDBJ whole genome shotgun (WGS) entry which is preliminary data.</text>
</comment>
<gene>
    <name evidence="11" type="ORF">BCR41DRAFT_377092</name>
</gene>
<proteinExistence type="predicted"/>
<dbReference type="Proteomes" id="UP000193648">
    <property type="component" value="Unassembled WGS sequence"/>
</dbReference>
<dbReference type="PANTHER" id="PTHR23354:SF131">
    <property type="entry name" value="MTOR-ASSOCIATED PROTEIN MEAK7"/>
    <property type="match status" value="1"/>
</dbReference>
<evidence type="ECO:0000256" key="4">
    <source>
        <dbReference type="ARBA" id="ARBA00022490"/>
    </source>
</evidence>
<dbReference type="GO" id="GO:0005737">
    <property type="term" value="C:cytoplasm"/>
    <property type="evidence" value="ECO:0007669"/>
    <property type="project" value="UniProtKB-SubCell"/>
</dbReference>
<dbReference type="EMBL" id="MCFF01000009">
    <property type="protein sequence ID" value="ORZ23742.1"/>
    <property type="molecule type" value="Genomic_DNA"/>
</dbReference>
<sequence>MKDEDGYIFGGYADQDWEQRPKFYGNDRNFLFTIRPKFRIYRPSSVNNHFQYMDYGTKTLPNGMGFGGQLRYFGLWLASDFQSGQSAAEPLCSTYQSPRLSKYQDFKLDEMEVWQVHPSLVEREEGPKRSAMDAHADAVALLEMANHKMYSKNVRAPDVYDSD</sequence>
<evidence type="ECO:0000313" key="11">
    <source>
        <dbReference type="EMBL" id="ORZ23742.1"/>
    </source>
</evidence>
<dbReference type="GO" id="GO:0016020">
    <property type="term" value="C:membrane"/>
    <property type="evidence" value="ECO:0007669"/>
    <property type="project" value="UniProtKB-SubCell"/>
</dbReference>
<dbReference type="GeneID" id="33568927"/>
<dbReference type="InterPro" id="IPR006571">
    <property type="entry name" value="TLDc_dom"/>
</dbReference>
<organism evidence="11 12">
    <name type="scientific">Lobosporangium transversale</name>
    <dbReference type="NCBI Taxonomy" id="64571"/>
    <lineage>
        <taxon>Eukaryota</taxon>
        <taxon>Fungi</taxon>
        <taxon>Fungi incertae sedis</taxon>
        <taxon>Mucoromycota</taxon>
        <taxon>Mortierellomycotina</taxon>
        <taxon>Mortierellomycetes</taxon>
        <taxon>Mortierellales</taxon>
        <taxon>Mortierellaceae</taxon>
        <taxon>Lobosporangium</taxon>
    </lineage>
</organism>
<evidence type="ECO:0000256" key="9">
    <source>
        <dbReference type="ARBA" id="ARBA00042134"/>
    </source>
</evidence>
<evidence type="ECO:0000256" key="6">
    <source>
        <dbReference type="ARBA" id="ARBA00023228"/>
    </source>
</evidence>
<keyword evidence="5" id="KW-0472">Membrane</keyword>
<evidence type="ECO:0000256" key="1">
    <source>
        <dbReference type="ARBA" id="ARBA00004370"/>
    </source>
</evidence>
<evidence type="ECO:0000256" key="5">
    <source>
        <dbReference type="ARBA" id="ARBA00023136"/>
    </source>
</evidence>
<dbReference type="PROSITE" id="PS51886">
    <property type="entry name" value="TLDC"/>
    <property type="match status" value="1"/>
</dbReference>
<name>A0A1Y2GVL4_9FUNG</name>
<evidence type="ECO:0000313" key="12">
    <source>
        <dbReference type="Proteomes" id="UP000193648"/>
    </source>
</evidence>
<dbReference type="OrthoDB" id="26679at2759"/>
<accession>A0A1Y2GVL4</accession>
<dbReference type="RefSeq" id="XP_021883556.1">
    <property type="nucleotide sequence ID" value="XM_022027084.1"/>
</dbReference>
<dbReference type="InParanoid" id="A0A1Y2GVL4"/>
<reference evidence="11 12" key="1">
    <citation type="submission" date="2016-07" db="EMBL/GenBank/DDBJ databases">
        <title>Pervasive Adenine N6-methylation of Active Genes in Fungi.</title>
        <authorList>
            <consortium name="DOE Joint Genome Institute"/>
            <person name="Mondo S.J."/>
            <person name="Dannebaum R.O."/>
            <person name="Kuo R.C."/>
            <person name="Labutti K."/>
            <person name="Haridas S."/>
            <person name="Kuo A."/>
            <person name="Salamov A."/>
            <person name="Ahrendt S.R."/>
            <person name="Lipzen A."/>
            <person name="Sullivan W."/>
            <person name="Andreopoulos W.B."/>
            <person name="Clum A."/>
            <person name="Lindquist E."/>
            <person name="Daum C."/>
            <person name="Ramamoorthy G.K."/>
            <person name="Gryganskyi A."/>
            <person name="Culley D."/>
            <person name="Magnuson J.K."/>
            <person name="James T.Y."/>
            <person name="O'Malley M.A."/>
            <person name="Stajich J.E."/>
            <person name="Spatafora J.W."/>
            <person name="Visel A."/>
            <person name="Grigoriev I.V."/>
        </authorList>
    </citation>
    <scope>NUCLEOTIDE SEQUENCE [LARGE SCALE GENOMIC DNA]</scope>
    <source>
        <strain evidence="11 12">NRRL 3116</strain>
    </source>
</reference>
<dbReference type="Pfam" id="PF07534">
    <property type="entry name" value="TLD"/>
    <property type="match status" value="1"/>
</dbReference>
<dbReference type="GO" id="GO:0006979">
    <property type="term" value="P:response to oxidative stress"/>
    <property type="evidence" value="ECO:0007669"/>
    <property type="project" value="TreeGrafter"/>
</dbReference>
<keyword evidence="12" id="KW-1185">Reference proteome</keyword>
<comment type="subcellular location">
    <subcellularLocation>
        <location evidence="3">Cytoplasm</location>
    </subcellularLocation>
    <subcellularLocation>
        <location evidence="2">Lysosome</location>
    </subcellularLocation>
    <subcellularLocation>
        <location evidence="1">Membrane</location>
    </subcellularLocation>
</comment>
<dbReference type="SMART" id="SM00584">
    <property type="entry name" value="TLDc"/>
    <property type="match status" value="1"/>
</dbReference>
<dbReference type="STRING" id="64571.A0A1Y2GVL4"/>
<keyword evidence="4" id="KW-0963">Cytoplasm</keyword>
<dbReference type="GO" id="GO:0005634">
    <property type="term" value="C:nucleus"/>
    <property type="evidence" value="ECO:0007669"/>
    <property type="project" value="TreeGrafter"/>
</dbReference>